<dbReference type="SUPFAM" id="SSF53335">
    <property type="entry name" value="S-adenosyl-L-methionine-dependent methyltransferases"/>
    <property type="match status" value="1"/>
</dbReference>
<dbReference type="Pfam" id="PF08241">
    <property type="entry name" value="Methyltransf_11"/>
    <property type="match status" value="1"/>
</dbReference>
<dbReference type="PANTHER" id="PTHR43591">
    <property type="entry name" value="METHYLTRANSFERASE"/>
    <property type="match status" value="1"/>
</dbReference>
<evidence type="ECO:0000259" key="1">
    <source>
        <dbReference type="Pfam" id="PF08241"/>
    </source>
</evidence>
<dbReference type="InterPro" id="IPR029063">
    <property type="entry name" value="SAM-dependent_MTases_sf"/>
</dbReference>
<reference evidence="2" key="1">
    <citation type="submission" date="2022-06" db="EMBL/GenBank/DDBJ databases">
        <title>Sneathiella actinostolidae sp. nov., isolated from a sea anemonein the Western Pacific Ocean.</title>
        <authorList>
            <person name="Wei M.J."/>
        </authorList>
    </citation>
    <scope>NUCLEOTIDE SEQUENCE</scope>
    <source>
        <strain evidence="2">PHK-P5</strain>
    </source>
</reference>
<dbReference type="GO" id="GO:0032259">
    <property type="term" value="P:methylation"/>
    <property type="evidence" value="ECO:0007669"/>
    <property type="project" value="UniProtKB-KW"/>
</dbReference>
<sequence length="289" mass="31174">MSSSTQKNDSNDMEETYWNSAAGQKWVDFQHEMDSLLATVKDQLLTKTNIQKGEKILDVGCGTGATTRDSALLSGASGSVIGVDISALLLDCAKQVDVDPNAGSIDYLLADAQTHGFAEESLDVLLSRFGVMFFSDPVIAFANMARALKPGGRLHFVSWSYMNENPWFQIPRDVAIDQLGSVAPSDPHAPGPMAFADLERVSGILRDAGLQDVTATNEKIDLFYQGTLDAATYLACNVGPVMRVVKELGGKPEDVRAISEEIAERMQNFVVPGGLSIPASLNFYSACKE</sequence>
<dbReference type="Gene3D" id="3.40.50.150">
    <property type="entry name" value="Vaccinia Virus protein VP39"/>
    <property type="match status" value="1"/>
</dbReference>
<accession>A0ABY4W0W0</accession>
<evidence type="ECO:0000313" key="2">
    <source>
        <dbReference type="EMBL" id="USG60594.1"/>
    </source>
</evidence>
<dbReference type="Proteomes" id="UP001056291">
    <property type="component" value="Chromosome"/>
</dbReference>
<keyword evidence="3" id="KW-1185">Reference proteome</keyword>
<dbReference type="InterPro" id="IPR013216">
    <property type="entry name" value="Methyltransf_11"/>
</dbReference>
<keyword evidence="2" id="KW-0808">Transferase</keyword>
<dbReference type="EMBL" id="CP098747">
    <property type="protein sequence ID" value="USG60594.1"/>
    <property type="molecule type" value="Genomic_DNA"/>
</dbReference>
<dbReference type="RefSeq" id="WP_251933475.1">
    <property type="nucleotide sequence ID" value="NZ_CP098747.1"/>
</dbReference>
<dbReference type="PANTHER" id="PTHR43591:SF24">
    <property type="entry name" value="2-METHOXY-6-POLYPRENYL-1,4-BENZOQUINOL METHYLASE, MITOCHONDRIAL"/>
    <property type="match status" value="1"/>
</dbReference>
<gene>
    <name evidence="2" type="ORF">NBZ79_15615</name>
</gene>
<keyword evidence="2" id="KW-0489">Methyltransferase</keyword>
<proteinExistence type="predicted"/>
<dbReference type="GO" id="GO:0008168">
    <property type="term" value="F:methyltransferase activity"/>
    <property type="evidence" value="ECO:0007669"/>
    <property type="project" value="UniProtKB-KW"/>
</dbReference>
<dbReference type="CDD" id="cd02440">
    <property type="entry name" value="AdoMet_MTases"/>
    <property type="match status" value="1"/>
</dbReference>
<name>A0ABY4W0W0_9PROT</name>
<protein>
    <submittedName>
        <fullName evidence="2">Class I SAM-dependent methyltransferase</fullName>
    </submittedName>
</protein>
<feature type="domain" description="Methyltransferase type 11" evidence="1">
    <location>
        <begin position="57"/>
        <end position="155"/>
    </location>
</feature>
<organism evidence="2 3">
    <name type="scientific">Sneathiella marina</name>
    <dbReference type="NCBI Taxonomy" id="2950108"/>
    <lineage>
        <taxon>Bacteria</taxon>
        <taxon>Pseudomonadati</taxon>
        <taxon>Pseudomonadota</taxon>
        <taxon>Alphaproteobacteria</taxon>
        <taxon>Sneathiellales</taxon>
        <taxon>Sneathiellaceae</taxon>
        <taxon>Sneathiella</taxon>
    </lineage>
</organism>
<evidence type="ECO:0000313" key="3">
    <source>
        <dbReference type="Proteomes" id="UP001056291"/>
    </source>
</evidence>